<dbReference type="PANTHER" id="PTHR12935:SF0">
    <property type="entry name" value="GAMMA-GLUTAMYLCYCLOTRANSFERASE"/>
    <property type="match status" value="1"/>
</dbReference>
<dbReference type="InterPro" id="IPR036400">
    <property type="entry name" value="Cyt_B5-like_heme/steroid_sf"/>
</dbReference>
<dbReference type="Pfam" id="PF13772">
    <property type="entry name" value="AIG2_2"/>
    <property type="match status" value="1"/>
</dbReference>
<name>A0ABX7M3B8_9RHOO</name>
<protein>
    <submittedName>
        <fullName evidence="2">Gamma-glutamylcyclotransferase</fullName>
    </submittedName>
</protein>
<evidence type="ECO:0000313" key="2">
    <source>
        <dbReference type="EMBL" id="QSI75268.1"/>
    </source>
</evidence>
<reference evidence="2 3" key="1">
    <citation type="submission" date="2021-02" db="EMBL/GenBank/DDBJ databases">
        <title>Niveibacterium changnyeongensis HC41.</title>
        <authorList>
            <person name="Kang M."/>
        </authorList>
    </citation>
    <scope>NUCLEOTIDE SEQUENCE [LARGE SCALE GENOMIC DNA]</scope>
    <source>
        <strain evidence="2 3">HC41</strain>
    </source>
</reference>
<keyword evidence="1" id="KW-0456">Lyase</keyword>
<accession>A0ABX7M3B8</accession>
<dbReference type="EMBL" id="CP071060">
    <property type="protein sequence ID" value="QSI75268.1"/>
    <property type="molecule type" value="Genomic_DNA"/>
</dbReference>
<dbReference type="Gene3D" id="3.10.120.10">
    <property type="entry name" value="Cytochrome b5-like heme/steroid binding domain"/>
    <property type="match status" value="1"/>
</dbReference>
<dbReference type="InterPro" id="IPR013024">
    <property type="entry name" value="GGCT-like"/>
</dbReference>
<dbReference type="CDD" id="cd06661">
    <property type="entry name" value="GGCT_like"/>
    <property type="match status" value="1"/>
</dbReference>
<evidence type="ECO:0000256" key="1">
    <source>
        <dbReference type="ARBA" id="ARBA00023239"/>
    </source>
</evidence>
<dbReference type="InterPro" id="IPR036568">
    <property type="entry name" value="GGCT-like_sf"/>
</dbReference>
<dbReference type="Gene3D" id="3.10.490.10">
    <property type="entry name" value="Gamma-glutamyl cyclotransferase-like"/>
    <property type="match status" value="1"/>
</dbReference>
<proteinExistence type="predicted"/>
<gene>
    <name evidence="2" type="ORF">JY500_12140</name>
</gene>
<dbReference type="InterPro" id="IPR017939">
    <property type="entry name" value="G-Glutamylcylcotransferase"/>
</dbReference>
<dbReference type="Proteomes" id="UP000663570">
    <property type="component" value="Chromosome"/>
</dbReference>
<evidence type="ECO:0000313" key="3">
    <source>
        <dbReference type="Proteomes" id="UP000663570"/>
    </source>
</evidence>
<dbReference type="SUPFAM" id="SSF110857">
    <property type="entry name" value="Gamma-glutamyl cyclotransferase-like"/>
    <property type="match status" value="1"/>
</dbReference>
<keyword evidence="3" id="KW-1185">Reference proteome</keyword>
<dbReference type="PANTHER" id="PTHR12935">
    <property type="entry name" value="GAMMA-GLUTAMYLCYCLOTRANSFERASE"/>
    <property type="match status" value="1"/>
</dbReference>
<sequence length="252" mass="28565">MDLRSLRAKGVEPRESMRAVLRGWRLRFNVHHFFRHEGGVGNIEPSPHPADHVWGVLHLCEPQHLALLDAAEAYGHGYDRITVQVETERGLQAATAYVGIPSFIDEQCRPTQRYLNILLNGAEASQLDPDYIAALRATPVHVKKPVAPFAPPAGDFPHFDAASLAHHPLYTALAGSVFDMSGARWQHDFLKGFFGGRDMTLFHLKRLDHSDGSETLDDIRHNRLTPAQRAYLDEYLHAYSDEYEYVGRYHYD</sequence>
<organism evidence="2 3">
    <name type="scientific">Niveibacterium microcysteis</name>
    <dbReference type="NCBI Taxonomy" id="2811415"/>
    <lineage>
        <taxon>Bacteria</taxon>
        <taxon>Pseudomonadati</taxon>
        <taxon>Pseudomonadota</taxon>
        <taxon>Betaproteobacteria</taxon>
        <taxon>Rhodocyclales</taxon>
        <taxon>Rhodocyclaceae</taxon>
        <taxon>Niveibacterium</taxon>
    </lineage>
</organism>